<dbReference type="SUPFAM" id="SSF53474">
    <property type="entry name" value="alpha/beta-Hydrolases"/>
    <property type="match status" value="1"/>
</dbReference>
<dbReference type="InterPro" id="IPR050300">
    <property type="entry name" value="GDXG_lipolytic_enzyme"/>
</dbReference>
<dbReference type="InterPro" id="IPR049492">
    <property type="entry name" value="BD-FAE-like_dom"/>
</dbReference>
<dbReference type="Proteomes" id="UP001555826">
    <property type="component" value="Unassembled WGS sequence"/>
</dbReference>
<name>A0ABV3P7W9_9ACTN</name>
<evidence type="ECO:0000313" key="4">
    <source>
        <dbReference type="Proteomes" id="UP001555826"/>
    </source>
</evidence>
<dbReference type="Pfam" id="PF20434">
    <property type="entry name" value="BD-FAE"/>
    <property type="match status" value="1"/>
</dbReference>
<protein>
    <submittedName>
        <fullName evidence="3">Alpha/beta hydrolase</fullName>
    </submittedName>
</protein>
<accession>A0ABV3P7W9</accession>
<dbReference type="GO" id="GO:0016787">
    <property type="term" value="F:hydrolase activity"/>
    <property type="evidence" value="ECO:0007669"/>
    <property type="project" value="UniProtKB-KW"/>
</dbReference>
<organism evidence="3 4">
    <name type="scientific">Kineococcus endophyticus</name>
    <dbReference type="NCBI Taxonomy" id="1181883"/>
    <lineage>
        <taxon>Bacteria</taxon>
        <taxon>Bacillati</taxon>
        <taxon>Actinomycetota</taxon>
        <taxon>Actinomycetes</taxon>
        <taxon>Kineosporiales</taxon>
        <taxon>Kineosporiaceae</taxon>
        <taxon>Kineococcus</taxon>
    </lineage>
</organism>
<feature type="domain" description="BD-FAE-like" evidence="2">
    <location>
        <begin position="155"/>
        <end position="242"/>
    </location>
</feature>
<evidence type="ECO:0000313" key="3">
    <source>
        <dbReference type="EMBL" id="MEW9265728.1"/>
    </source>
</evidence>
<dbReference type="Gene3D" id="3.40.50.1820">
    <property type="entry name" value="alpha/beta hydrolase"/>
    <property type="match status" value="1"/>
</dbReference>
<evidence type="ECO:0000256" key="1">
    <source>
        <dbReference type="ARBA" id="ARBA00022801"/>
    </source>
</evidence>
<keyword evidence="1 3" id="KW-0378">Hydrolase</keyword>
<dbReference type="RefSeq" id="WP_367638855.1">
    <property type="nucleotide sequence ID" value="NZ_JBFNQN010000008.1"/>
</dbReference>
<proteinExistence type="predicted"/>
<dbReference type="InterPro" id="IPR029058">
    <property type="entry name" value="AB_hydrolase_fold"/>
</dbReference>
<gene>
    <name evidence="3" type="ORF">AB1207_13305</name>
</gene>
<dbReference type="PANTHER" id="PTHR48081">
    <property type="entry name" value="AB HYDROLASE SUPERFAMILY PROTEIN C4A8.06C"/>
    <property type="match status" value="1"/>
</dbReference>
<comment type="caution">
    <text evidence="3">The sequence shown here is derived from an EMBL/GenBank/DDBJ whole genome shotgun (WGS) entry which is preliminary data.</text>
</comment>
<dbReference type="EMBL" id="JBFNQN010000008">
    <property type="protein sequence ID" value="MEW9265728.1"/>
    <property type="molecule type" value="Genomic_DNA"/>
</dbReference>
<reference evidence="3 4" key="1">
    <citation type="submission" date="2024-07" db="EMBL/GenBank/DDBJ databases">
        <authorList>
            <person name="Thanompreechachai J."/>
            <person name="Duangmal K."/>
        </authorList>
    </citation>
    <scope>NUCLEOTIDE SEQUENCE [LARGE SCALE GENOMIC DNA]</scope>
    <source>
        <strain evidence="3 4">KCTC 19886</strain>
    </source>
</reference>
<sequence length="373" mass="39451">MTPLPGPLPGLVAVAAPGVLAGSRTAREVFDAALRARGLHGSLVLTTDADEFRAALTTAAGTGEFLLVTGDDTPADSLLGDLDTTVVRVDVDARDLDPSPRVRRHVRWRGTAGLRFAVEDWYFERTSPAQRVPYGPDPDQYAHLRLPDPAVHGPGPHPVAVLVHGGYWRSRWENDTLHAAATDLTARGFATWNLEYRRPDRHGWDATTADVAAGYAALAQVEAPLDLNRVVTLGHSAGGQLVGRLTADLPVGAKPALTVSLAGCLDLHSIHARALSEHAVAGALGGTPEELPDLYAASSPLTRLPLGAPVAVVCCRGDDPDLLDASRRFADAARAAGDEVHDVEDEGDHFSVVDPGSAVWAQVVQLLVDEVRG</sequence>
<keyword evidence="4" id="KW-1185">Reference proteome</keyword>
<evidence type="ECO:0000259" key="2">
    <source>
        <dbReference type="Pfam" id="PF20434"/>
    </source>
</evidence>
<dbReference type="PANTHER" id="PTHR48081:SF33">
    <property type="entry name" value="KYNURENINE FORMAMIDASE"/>
    <property type="match status" value="1"/>
</dbReference>